<reference evidence="3 4" key="1">
    <citation type="submission" date="2019-02" db="EMBL/GenBank/DDBJ databases">
        <title>Arundinibacter roseus gen. nov., sp. nov., a new member of the family Cytophagaceae.</title>
        <authorList>
            <person name="Szuroczki S."/>
            <person name="Khayer B."/>
            <person name="Sproer C."/>
            <person name="Toumi M."/>
            <person name="Szabo A."/>
            <person name="Felfoldi T."/>
            <person name="Schumann P."/>
            <person name="Toth E."/>
        </authorList>
    </citation>
    <scope>NUCLEOTIDE SEQUENCE [LARGE SCALE GENOMIC DNA]</scope>
    <source>
        <strain evidence="3 4">DMA-k-7a</strain>
    </source>
</reference>
<organism evidence="3 4">
    <name type="scientific">Arundinibacter roseus</name>
    <dbReference type="NCBI Taxonomy" id="2070510"/>
    <lineage>
        <taxon>Bacteria</taxon>
        <taxon>Pseudomonadati</taxon>
        <taxon>Bacteroidota</taxon>
        <taxon>Cytophagia</taxon>
        <taxon>Cytophagales</taxon>
        <taxon>Spirosomataceae</taxon>
        <taxon>Arundinibacter</taxon>
    </lineage>
</organism>
<comment type="caution">
    <text evidence="3">The sequence shown here is derived from an EMBL/GenBank/DDBJ whole genome shotgun (WGS) entry which is preliminary data.</text>
</comment>
<feature type="region of interest" description="Disordered" evidence="1">
    <location>
        <begin position="90"/>
        <end position="139"/>
    </location>
</feature>
<dbReference type="AlphaFoldDB" id="A0A4R4KCP3"/>
<dbReference type="OrthoDB" id="956625at2"/>
<evidence type="ECO:0000256" key="1">
    <source>
        <dbReference type="SAM" id="MobiDB-lite"/>
    </source>
</evidence>
<feature type="chain" id="PRO_5020599089" evidence="2">
    <location>
        <begin position="24"/>
        <end position="139"/>
    </location>
</feature>
<dbReference type="EMBL" id="SMJU01000007">
    <property type="protein sequence ID" value="TDB64602.1"/>
    <property type="molecule type" value="Genomic_DNA"/>
</dbReference>
<evidence type="ECO:0000313" key="4">
    <source>
        <dbReference type="Proteomes" id="UP000295706"/>
    </source>
</evidence>
<gene>
    <name evidence="3" type="ORF">EZE20_13100</name>
</gene>
<feature type="signal peptide" evidence="2">
    <location>
        <begin position="1"/>
        <end position="23"/>
    </location>
</feature>
<keyword evidence="2" id="KW-0732">Signal</keyword>
<protein>
    <submittedName>
        <fullName evidence="3">Uncharacterized protein</fullName>
    </submittedName>
</protein>
<accession>A0A4R4KCP3</accession>
<evidence type="ECO:0000256" key="2">
    <source>
        <dbReference type="SAM" id="SignalP"/>
    </source>
</evidence>
<keyword evidence="4" id="KW-1185">Reference proteome</keyword>
<name>A0A4R4KCP3_9BACT</name>
<evidence type="ECO:0000313" key="3">
    <source>
        <dbReference type="EMBL" id="TDB64602.1"/>
    </source>
</evidence>
<sequence>MKKITYSIIALAGLFFISQAANAQSNKVTVDPGISVNNYKHPNKARQAKAMTAETEGTTANAIVEPRKGNRFNGTPKYANRPGSKVFLGTEPGKDFHLNPLNAPGHYKTPSNGARNEEAEIRLAGKNQSKMTDDSIRVD</sequence>
<dbReference type="Proteomes" id="UP000295706">
    <property type="component" value="Unassembled WGS sequence"/>
</dbReference>
<dbReference type="RefSeq" id="WP_132118311.1">
    <property type="nucleotide sequence ID" value="NZ_SMJU01000007.1"/>
</dbReference>
<proteinExistence type="predicted"/>